<organism evidence="1 2">
    <name type="scientific">Ambispora gerdemannii</name>
    <dbReference type="NCBI Taxonomy" id="144530"/>
    <lineage>
        <taxon>Eukaryota</taxon>
        <taxon>Fungi</taxon>
        <taxon>Fungi incertae sedis</taxon>
        <taxon>Mucoromycota</taxon>
        <taxon>Glomeromycotina</taxon>
        <taxon>Glomeromycetes</taxon>
        <taxon>Archaeosporales</taxon>
        <taxon>Ambisporaceae</taxon>
        <taxon>Ambispora</taxon>
    </lineage>
</organism>
<comment type="caution">
    <text evidence="1">The sequence shown here is derived from an EMBL/GenBank/DDBJ whole genome shotgun (WGS) entry which is preliminary data.</text>
</comment>
<accession>A0A9N9B7N5</accession>
<reference evidence="1" key="1">
    <citation type="submission" date="2021-06" db="EMBL/GenBank/DDBJ databases">
        <authorList>
            <person name="Kallberg Y."/>
            <person name="Tangrot J."/>
            <person name="Rosling A."/>
        </authorList>
    </citation>
    <scope>NUCLEOTIDE SEQUENCE</scope>
    <source>
        <strain evidence="1">MT106</strain>
    </source>
</reference>
<proteinExistence type="predicted"/>
<dbReference type="Proteomes" id="UP000789831">
    <property type="component" value="Unassembled WGS sequence"/>
</dbReference>
<evidence type="ECO:0000313" key="2">
    <source>
        <dbReference type="Proteomes" id="UP000789831"/>
    </source>
</evidence>
<sequence length="144" mass="15933">MTVCLLAAVIRFTSLNYQRNYVQGCNGLQQVRSETLNEPTEIDHNNIGLRTPLDGLGLVKDRTLIGQSRTGLGPGPTALLEKYVPDGDDSESTCMSLSSANISEHPIINSPTKSKEEAIVKKKTYVYRHRLLSHHLLGNETRSK</sequence>
<protein>
    <submittedName>
        <fullName evidence="1">6414_t:CDS:1</fullName>
    </submittedName>
</protein>
<keyword evidence="2" id="KW-1185">Reference proteome</keyword>
<name>A0A9N9B7N5_9GLOM</name>
<dbReference type="EMBL" id="CAJVPL010001118">
    <property type="protein sequence ID" value="CAG8553633.1"/>
    <property type="molecule type" value="Genomic_DNA"/>
</dbReference>
<gene>
    <name evidence="1" type="ORF">AGERDE_LOCUS6795</name>
</gene>
<dbReference type="AlphaFoldDB" id="A0A9N9B7N5"/>
<evidence type="ECO:0000313" key="1">
    <source>
        <dbReference type="EMBL" id="CAG8553633.1"/>
    </source>
</evidence>